<proteinExistence type="predicted"/>
<dbReference type="RefSeq" id="WP_397558503.1">
    <property type="nucleotide sequence ID" value="NZ_JBIQWL010000015.1"/>
</dbReference>
<evidence type="ECO:0000313" key="3">
    <source>
        <dbReference type="Proteomes" id="UP001610861"/>
    </source>
</evidence>
<feature type="transmembrane region" description="Helical" evidence="1">
    <location>
        <begin position="14"/>
        <end position="37"/>
    </location>
</feature>
<evidence type="ECO:0000313" key="2">
    <source>
        <dbReference type="EMBL" id="MFH8253078.1"/>
    </source>
</evidence>
<name>A0ABW7QG11_9MICO</name>
<keyword evidence="1" id="KW-1133">Transmembrane helix</keyword>
<organism evidence="2 3">
    <name type="scientific">Microbacterium alkaliflavum</name>
    <dbReference type="NCBI Taxonomy" id="3248839"/>
    <lineage>
        <taxon>Bacteria</taxon>
        <taxon>Bacillati</taxon>
        <taxon>Actinomycetota</taxon>
        <taxon>Actinomycetes</taxon>
        <taxon>Micrococcales</taxon>
        <taxon>Microbacteriaceae</taxon>
        <taxon>Microbacterium</taxon>
    </lineage>
</organism>
<sequence length="97" mass="10510">MTNTQQQPDTTDDWIALLMLLTGVSGMGLFSLGAFVAPARDLAVQWGLLVRGDAVLIPLMDGVGLDIWRTLIVAGIFVLFVAGSIAIARSRRRREGR</sequence>
<dbReference type="EMBL" id="JBIQWL010000015">
    <property type="protein sequence ID" value="MFH8253078.1"/>
    <property type="molecule type" value="Genomic_DNA"/>
</dbReference>
<accession>A0ABW7QG11</accession>
<keyword evidence="1" id="KW-0812">Transmembrane</keyword>
<protein>
    <submittedName>
        <fullName evidence="2">Uncharacterized protein</fullName>
    </submittedName>
</protein>
<feature type="transmembrane region" description="Helical" evidence="1">
    <location>
        <begin position="67"/>
        <end position="88"/>
    </location>
</feature>
<evidence type="ECO:0000256" key="1">
    <source>
        <dbReference type="SAM" id="Phobius"/>
    </source>
</evidence>
<dbReference type="Proteomes" id="UP001610861">
    <property type="component" value="Unassembled WGS sequence"/>
</dbReference>
<keyword evidence="3" id="KW-1185">Reference proteome</keyword>
<gene>
    <name evidence="2" type="ORF">ACH3VR_22110</name>
</gene>
<comment type="caution">
    <text evidence="2">The sequence shown here is derived from an EMBL/GenBank/DDBJ whole genome shotgun (WGS) entry which is preliminary data.</text>
</comment>
<keyword evidence="1" id="KW-0472">Membrane</keyword>
<reference evidence="2 3" key="1">
    <citation type="submission" date="2024-09" db="EMBL/GenBank/DDBJ databases">
        <authorList>
            <person name="Pan X."/>
        </authorList>
    </citation>
    <scope>NUCLEOTIDE SEQUENCE [LARGE SCALE GENOMIC DNA]</scope>
    <source>
        <strain evidence="2 3">B2969</strain>
    </source>
</reference>